<feature type="signal peptide" evidence="3">
    <location>
        <begin position="1"/>
        <end position="20"/>
    </location>
</feature>
<dbReference type="SMART" id="SM00020">
    <property type="entry name" value="Tryp_SPc"/>
    <property type="match status" value="1"/>
</dbReference>
<proteinExistence type="predicted"/>
<dbReference type="InterPro" id="IPR009003">
    <property type="entry name" value="Peptidase_S1_PA"/>
</dbReference>
<evidence type="ECO:0000313" key="6">
    <source>
        <dbReference type="Proteomes" id="UP000054560"/>
    </source>
</evidence>
<keyword evidence="3" id="KW-0732">Signal</keyword>
<dbReference type="PROSITE" id="PS50240">
    <property type="entry name" value="TRYPSIN_DOM"/>
    <property type="match status" value="1"/>
</dbReference>
<reference evidence="5 6" key="1">
    <citation type="submission" date="2011-02" db="EMBL/GenBank/DDBJ databases">
        <title>The Genome Sequence of Sphaeroforma arctica JP610.</title>
        <authorList>
            <consortium name="The Broad Institute Genome Sequencing Platform"/>
            <person name="Russ C."/>
            <person name="Cuomo C."/>
            <person name="Young S.K."/>
            <person name="Zeng Q."/>
            <person name="Gargeya S."/>
            <person name="Alvarado L."/>
            <person name="Berlin A."/>
            <person name="Chapman S.B."/>
            <person name="Chen Z."/>
            <person name="Freedman E."/>
            <person name="Gellesch M."/>
            <person name="Goldberg J."/>
            <person name="Griggs A."/>
            <person name="Gujja S."/>
            <person name="Heilman E."/>
            <person name="Heiman D."/>
            <person name="Howarth C."/>
            <person name="Mehta T."/>
            <person name="Neiman D."/>
            <person name="Pearson M."/>
            <person name="Roberts A."/>
            <person name="Saif S."/>
            <person name="Shea T."/>
            <person name="Shenoy N."/>
            <person name="Sisk P."/>
            <person name="Stolte C."/>
            <person name="Sykes S."/>
            <person name="White J."/>
            <person name="Yandava C."/>
            <person name="Burger G."/>
            <person name="Gray M.W."/>
            <person name="Holland P.W.H."/>
            <person name="King N."/>
            <person name="Lang F.B.F."/>
            <person name="Roger A.J."/>
            <person name="Ruiz-Trillo I."/>
            <person name="Haas B."/>
            <person name="Nusbaum C."/>
            <person name="Birren B."/>
        </authorList>
    </citation>
    <scope>NUCLEOTIDE SEQUENCE [LARGE SCALE GENOMIC DNA]</scope>
    <source>
        <strain evidence="5 6">JP610</strain>
    </source>
</reference>
<feature type="domain" description="Peptidase S1" evidence="4">
    <location>
        <begin position="50"/>
        <end position="294"/>
    </location>
</feature>
<feature type="region of interest" description="Disordered" evidence="2">
    <location>
        <begin position="308"/>
        <end position="349"/>
    </location>
</feature>
<evidence type="ECO:0000313" key="5">
    <source>
        <dbReference type="EMBL" id="KNC85088.1"/>
    </source>
</evidence>
<dbReference type="OrthoDB" id="10059102at2759"/>
<dbReference type="Gene3D" id="2.40.10.10">
    <property type="entry name" value="Trypsin-like serine proteases"/>
    <property type="match status" value="1"/>
</dbReference>
<dbReference type="Pfam" id="PF00089">
    <property type="entry name" value="Trypsin"/>
    <property type="match status" value="1"/>
</dbReference>
<evidence type="ECO:0000256" key="2">
    <source>
        <dbReference type="SAM" id="MobiDB-lite"/>
    </source>
</evidence>
<dbReference type="EMBL" id="KQ241721">
    <property type="protein sequence ID" value="KNC85088.1"/>
    <property type="molecule type" value="Genomic_DNA"/>
</dbReference>
<dbReference type="PRINTS" id="PR00722">
    <property type="entry name" value="CHYMOTRYPSIN"/>
</dbReference>
<dbReference type="InterPro" id="IPR001314">
    <property type="entry name" value="Peptidase_S1A"/>
</dbReference>
<dbReference type="FunFam" id="2.40.10.10:FF:000002">
    <property type="entry name" value="Transmembrane protease serine"/>
    <property type="match status" value="1"/>
</dbReference>
<evidence type="ECO:0000256" key="1">
    <source>
        <dbReference type="ARBA" id="ARBA00023157"/>
    </source>
</evidence>
<dbReference type="AlphaFoldDB" id="A0A0L0GA28"/>
<dbReference type="STRING" id="667725.A0A0L0GA28"/>
<evidence type="ECO:0000256" key="3">
    <source>
        <dbReference type="SAM" id="SignalP"/>
    </source>
</evidence>
<dbReference type="Proteomes" id="UP000054560">
    <property type="component" value="Unassembled WGS sequence"/>
</dbReference>
<dbReference type="PROSITE" id="PS00134">
    <property type="entry name" value="TRYPSIN_HIS"/>
    <property type="match status" value="1"/>
</dbReference>
<dbReference type="RefSeq" id="XP_014158989.1">
    <property type="nucleotide sequence ID" value="XM_014303514.1"/>
</dbReference>
<dbReference type="GO" id="GO:0006508">
    <property type="term" value="P:proteolysis"/>
    <property type="evidence" value="ECO:0007669"/>
    <property type="project" value="InterPro"/>
</dbReference>
<keyword evidence="6" id="KW-1185">Reference proteome</keyword>
<dbReference type="InterPro" id="IPR001254">
    <property type="entry name" value="Trypsin_dom"/>
</dbReference>
<dbReference type="SUPFAM" id="SSF50494">
    <property type="entry name" value="Trypsin-like serine proteases"/>
    <property type="match status" value="1"/>
</dbReference>
<keyword evidence="1" id="KW-1015">Disulfide bond</keyword>
<feature type="compositionally biased region" description="Polar residues" evidence="2">
    <location>
        <begin position="317"/>
        <end position="344"/>
    </location>
</feature>
<dbReference type="GO" id="GO:0004252">
    <property type="term" value="F:serine-type endopeptidase activity"/>
    <property type="evidence" value="ECO:0007669"/>
    <property type="project" value="InterPro"/>
</dbReference>
<gene>
    <name evidence="5" type="ORF">SARC_02715</name>
</gene>
<organism evidence="5 6">
    <name type="scientific">Sphaeroforma arctica JP610</name>
    <dbReference type="NCBI Taxonomy" id="667725"/>
    <lineage>
        <taxon>Eukaryota</taxon>
        <taxon>Ichthyosporea</taxon>
        <taxon>Ichthyophonida</taxon>
        <taxon>Sphaeroforma</taxon>
    </lineage>
</organism>
<dbReference type="CDD" id="cd00190">
    <property type="entry name" value="Tryp_SPc"/>
    <property type="match status" value="1"/>
</dbReference>
<protein>
    <recommendedName>
        <fullName evidence="4">Peptidase S1 domain-containing protein</fullName>
    </recommendedName>
</protein>
<evidence type="ECO:0000259" key="4">
    <source>
        <dbReference type="PROSITE" id="PS50240"/>
    </source>
</evidence>
<dbReference type="GeneID" id="25903219"/>
<dbReference type="InterPro" id="IPR018114">
    <property type="entry name" value="TRYPSIN_HIS"/>
</dbReference>
<dbReference type="eggNOG" id="KOG3627">
    <property type="taxonomic scope" value="Eukaryota"/>
</dbReference>
<accession>A0A0L0GA28</accession>
<dbReference type="PANTHER" id="PTHR24252">
    <property type="entry name" value="ACROSIN-RELATED"/>
    <property type="match status" value="1"/>
</dbReference>
<dbReference type="PANTHER" id="PTHR24252:SF7">
    <property type="entry name" value="HYALIN"/>
    <property type="match status" value="1"/>
</dbReference>
<sequence length="495" mass="53001">MISTILTCAAVVAFAPHCLAQPHSGTVGSNAHSSADVRRDEDFTYPQARIMNGDSQVEVIPYMAALRNVQRFNNGRIQIKTYCGASLIHKDWILTAGHCVETDGVSNTHGNEAWIGCLDLTESDTCVVREIVEYKCHEEFMFDTIEGVHNDICVMKLNESVTDLEVATMNDLPANEVAGTNTTVVGFGTLSENLGASSQLQTVDLPLQPTAVCENTFNYNNKVFFLPDEMMCAGYRTGFFDACLGDSGGPQFVQNWTQPQIGIVSWGDGCGRPDKYGVYTRVSHYIDWIQATTGTPIQLASLDGGLSYEEDLPATTPKDTSATESSTPVPSASSEALVTTSPLHSASPSAVATPATLTLTANGTSNAQGVLEVQTPQEFPAWCTESTCIAVESALPADYPAGTLQFRSFNVTAGDTSIIGYKGPADTALTVTTGSNGGGELLVTLGPVVNDTYTYEYASCNNSTQEIYVNFLIPENTVGGRVNIWFVESEGCIAR</sequence>
<dbReference type="InterPro" id="IPR043504">
    <property type="entry name" value="Peptidase_S1_PA_chymotrypsin"/>
</dbReference>
<name>A0A0L0GA28_9EUKA</name>
<feature type="chain" id="PRO_5005539296" description="Peptidase S1 domain-containing protein" evidence="3">
    <location>
        <begin position="21"/>
        <end position="495"/>
    </location>
</feature>